<feature type="region of interest" description="Disordered" evidence="2">
    <location>
        <begin position="1623"/>
        <end position="1649"/>
    </location>
</feature>
<feature type="compositionally biased region" description="Basic and acidic residues" evidence="2">
    <location>
        <begin position="3238"/>
        <end position="3256"/>
    </location>
</feature>
<feature type="region of interest" description="Disordered" evidence="2">
    <location>
        <begin position="843"/>
        <end position="876"/>
    </location>
</feature>
<dbReference type="Pfam" id="PF03372">
    <property type="entry name" value="Exo_endo_phos"/>
    <property type="match status" value="1"/>
</dbReference>
<proteinExistence type="predicted"/>
<sequence>MTKSKVIVCEHCEKGWIYKSDRSWYPKCWHCGQDWKAQRAVQLQDDWGYWDYWWAQPSKRSQRQAQRAAAHKAARKFLSQQEENDLSQDWDMLQSPPGLKGPQEDKYKAAAAALWENAEPAAQRLLRAAGIPPPDEDQEVPPPKQISRCMQEYKNITWLHRSLIGKKVALQAKTEKIKQQFEAAVDQLTAVSSRIEEVEEQLMRAHAQVKEKVNSAQQPQITALSGLLKEAGIDLNKEQEGALGKLLATNKLEVADLWKPEPGVPGELLEGDWLKQSPPGDSAVGPGEALPQPGALSNIAGSKGAASAPFLGGRVQLTCGPAPCLGNASLGAVSEPSQSLLPSGICRNSFVDESSTSCDITGPRFFPSGFAAEVPKRKRKKQRSLHPPKGATAEQLMRRQVKARLRLWTRLREVLTHHLFIPEEEEALLIQIAELEGVKDNENGLEGWTAYQLLSKVSEGVKTGFEILTLAVEDIVNSLSSEGNHCYKIRCSNVTQWRPEVQNWLWAQQDDVILVQETHLKRLSLQAAVAASHKASYIMTGGEAMTTAKQGTKGGVAVLTRSHLQMSTAQQFTIEGCGYCAVEVRVKGQWLVAGDFNVSPQDYAAGEAPTFARSFLSSLAFAKYTVSLKVPDEVDHVRKLEAIATGSIELSPPDRAAGALQCDLSETSDGTVGYLEAAIERSKTSFSLERKVRYLHMFAPIEGIGEVAWGVPWFEFCKQHGPPLGSGRPLLPSPLSGGGWQTSPLNVDSAAKWLRYLLIRAGCERSSVEVLGTHSLKATTLSWCAKYGLDRATRAALGYHSKGRDGTELIYGRDNMAKPVRDMQEVLLQVALGKFDPDATRSGYFLKRGGPSGGEAIPQEEVLSDSSSEASEDAEGINHDAAEDAADELGRQWEPDPGLREELTSVPLFRNNETRFIHAAASEEGDKFRCGMANYSESKSVLQSRLGAVGFSDGDIQAILPEVGNLRRLAFISSFTPGQTDEGPLMEVLKEILKRDLTISDKANWRAVYNEAFAIVTAEMKQRIEKADPESTVRPLSQPERSERYERQAKKLVGISLKGPLEPSDALVDLAVASYEANELRYIPWEKCVSKEAELAAEKKKDVRFTVEESSGKLKIEQKQPDLVADTSTEILVQQALTRRALAMDQANLLEFNVMDQWTQRIMKARMQTPAENFSKPTWKQLEAADRQLFSELRDKTRSGVQTTGAGRPLDSLLPDAMYMNEVSCLLQPFPMPVSRDNQVKPEVPKTERPSPYGRGGGKGKGKHKTRFMTRLPQGLEGGCATKGQKCDKGLHICAARDYASKASMEGQAFQRVVGAPESVHHPPLGAGMIDPREEVHPESACAVDSPPGSVECHRSEIVDREDHQGHHEGYEGANLGKPGVSGEAPRSRSPRVRAKEVKAQIGSAPLDLEEMASEVLKIFDELPSDILRRGQNTAGPEAKSYATGAYVLGGNVGLKANASAQPEVLRTLARFIRRCAPDFRFTSINVFEEVRTERHKDQWNANLHNLAIPITKFAGGAIFVEHAGGQDVSKLTGERGTRLRVSDSPVAFDARHCWHYTEEWRGRRVIVVAYSVRHFHSLSKEHRKFLLECDVHLPVDAPEDIHLPPVQVLAFPPSKSEALNAPGLSPRVSLPAEGTPSPPVTSHGEPGRPLKPSTALFLDIKCGSGLLSARLRKDGFQVVAMEHSRPSGRVFTHLVPVDVESEAGFSFVSTTIAQDKPFHVHFYPVTKDCFRASFDAAKSVAIATLLFQQSSQVSWSLIHPARSQFWERLNIPDDVHNLCFCSGCYGAASPVQMRLCTNQSALLGFPTPVCRCKRGPHAPGALSPDAIYSQKFCDLFAGLLQLAVGQAGLVLQPECPVQCSPQAAGVAAGKQPKLSKYQPQLEEFKCQAVVQEFPWPLPLDDKGNLRVAVGSVPAGSRLLRVTSKQGVVAAKKSDAAAGRPLSVTFGIYRTDHEFVSQALHLDHPFDLCVAVPDFMLKALAFTLKEGPVGVMRHRIGLLQKWTAWKKELMGAEKALHESMEPGVAAVMKGKNILLLERIAASFSWPDEEVFKHLKEGFPLVGESSPSGIFDVDRKPASLTRSELVQHAKYLKPTLWAKVANSKLDDAACHVWRATQEELLDKGWLTGPYSWEDLQERFPDGWLPVRRFGLVQKDKTRSIDDLAENSVNRAYAVSDRISLRALDELVWSAITLFKVFLAKGEVVIPLADGSRLCFQVHPFWRSLPHDRLQPSVKTVDLKSAYKQLAVSPADRCLSIVTVKEPATGQAVGFESRTLLFGATSSVVSFNRVARLIQRVLIALQVLSFNYFDDYPVIELLPLCNNTQATIRTALGLLGFVWAEDKDRPFSAEAELLGVKVDLGSFGTVKIKNKPERAEAIAAAVDSVLETGSLDPKFLPSLFGRIQFAEGQLHGRLGRLALADLRQLLLLFENLDSTEIDFVIASNAIAGMVKVSLDWSAPHRPHASMCIELCMPGQRDKALHLPNFPVIDRVEDCQLPADLPAPSPIEILGQDFTEDPMSVRFGVLSQWYQASMYPDEKAGLWLRIESWMNAIPKAGVRVTANACQKVIEQLQFEEEDPSIVMMYRAELLAHLTGDVPLPPAKEDFFRNLATKAQHDHQAEDKERYQLWLEGAMVKGMRPLYRAIRSHEQVLTRPFQNKEAALRPYLRYHQWEEIWQSSREPAEACLPDLRAQAVEEARRLPPITVDALRTKLQCLPEKAPGADGWNNRMLKQLPCDGLQPLVNFLNDMERSGTAPRPMENRQIRSPAKEGGNRKAAKELAYPATLLNVAIQEWWRGLITNLDTWIDDISIDVADADADHAADRTVRAYRLLAASLGQEELVLSQAKSAFVCSDKVTEKRLRALLRPGDPPILSLVRDLGVDSAAARSFAPKRMKVLRAIAGGHYGKVPFGSLDLLFEFAEVGAGDLLLKLILEHWSMLRECVERNLQGASIVKRTWAVSWQKLVRSKQRWSAAAGPIAAMQCYLLDMGFDASSMDVWKRPGRDISLDWGRPDAGLRVAKQLRALQSKRTPKASNVALTGSEGAPEYEVLGTMTGTLQIGATVNEGESVALDQLAARLRTKANVAVDSKIAIKWCHASGNKQPRPDIWTTSEEDRELLQLSWTKGHLTKQEHAVKFGHDHTWAWLANNEADRLSGHRSEEVFSYEQAERTDAIDRAAKGRAAWSSFEADCGLYAQQTDPVDTVKFVLQHPCRGRAAAPGLRPKGVWQESAKELAEPALAEGKGKPRRSNDEKVHAKEVNATRNPITLKEGPGAESEEEGPGATAKAKGAPPNHSPIQVESEEEAPAEASSIRGEVLPRSAKERLQAIFAKAKSSPLTPHDKEELTLGEPSTPWARRVKLRSEPQRAEPGPSAGILRPRSQAEGELPILHGHRVGAGVPRNILMALPKTLGFESDQGGPSGPLLEFLGKGQDRVAYMSQDMVLKLSQHSQKQELTLAKLLPGIAAPVFWVENVMVVLHDDKGGMQNIAMTCLCQQPVIKAVEVMEARGAVFSFRFLCHVGCILTWLWTQKLHLLDLGESNMGMEQASTAEAYPALRFFDLLSWQRQSKPDAKWHGYHALAQKVCPVHAKWIKAACSEVTRDAPKVFRLFAAECQGYRDRLVQVGVMVDGELSPRQIF</sequence>
<feature type="region of interest" description="Disordered" evidence="2">
    <location>
        <begin position="2748"/>
        <end position="2772"/>
    </location>
</feature>
<dbReference type="SUPFAM" id="SSF56672">
    <property type="entry name" value="DNA/RNA polymerases"/>
    <property type="match status" value="1"/>
</dbReference>
<feature type="compositionally biased region" description="Basic and acidic residues" evidence="2">
    <location>
        <begin position="1238"/>
        <end position="1249"/>
    </location>
</feature>
<feature type="compositionally biased region" description="Low complexity" evidence="2">
    <location>
        <begin position="860"/>
        <end position="869"/>
    </location>
</feature>
<feature type="region of interest" description="Disordered" evidence="2">
    <location>
        <begin position="1364"/>
        <end position="1397"/>
    </location>
</feature>
<dbReference type="InterPro" id="IPR043502">
    <property type="entry name" value="DNA/RNA_pol_sf"/>
</dbReference>
<accession>A0A1Q9D1R3</accession>
<keyword evidence="1" id="KW-0175">Coiled coil</keyword>
<evidence type="ECO:0000256" key="2">
    <source>
        <dbReference type="SAM" id="MobiDB-lite"/>
    </source>
</evidence>
<feature type="compositionally biased region" description="Low complexity" evidence="2">
    <location>
        <begin position="3277"/>
        <end position="3288"/>
    </location>
</feature>
<name>A0A1Q9D1R3_SYMMI</name>
<gene>
    <name evidence="4" type="ORF">AK812_SmicGene29479</name>
</gene>
<dbReference type="InterPro" id="IPR036691">
    <property type="entry name" value="Endo/exonu/phosph_ase_sf"/>
</dbReference>
<dbReference type="GO" id="GO:0003824">
    <property type="term" value="F:catalytic activity"/>
    <property type="evidence" value="ECO:0007669"/>
    <property type="project" value="InterPro"/>
</dbReference>
<feature type="region of interest" description="Disordered" evidence="2">
    <location>
        <begin position="277"/>
        <end position="296"/>
    </location>
</feature>
<dbReference type="SUPFAM" id="SSF56219">
    <property type="entry name" value="DNase I-like"/>
    <property type="match status" value="1"/>
</dbReference>
<comment type="caution">
    <text evidence="4">The sequence shown here is derived from an EMBL/GenBank/DDBJ whole genome shotgun (WGS) entry which is preliminary data.</text>
</comment>
<feature type="compositionally biased region" description="Basic and acidic residues" evidence="2">
    <location>
        <begin position="2756"/>
        <end position="2772"/>
    </location>
</feature>
<feature type="region of interest" description="Disordered" evidence="2">
    <location>
        <begin position="3326"/>
        <end position="3346"/>
    </location>
</feature>
<protein>
    <recommendedName>
        <fullName evidence="3">Endonuclease/exonuclease/phosphatase domain-containing protein</fullName>
    </recommendedName>
</protein>
<dbReference type="Proteomes" id="UP000186817">
    <property type="component" value="Unassembled WGS sequence"/>
</dbReference>
<evidence type="ECO:0000313" key="5">
    <source>
        <dbReference type="Proteomes" id="UP000186817"/>
    </source>
</evidence>
<dbReference type="OrthoDB" id="437864at2759"/>
<organism evidence="4 5">
    <name type="scientific">Symbiodinium microadriaticum</name>
    <name type="common">Dinoflagellate</name>
    <name type="synonym">Zooxanthella microadriatica</name>
    <dbReference type="NCBI Taxonomy" id="2951"/>
    <lineage>
        <taxon>Eukaryota</taxon>
        <taxon>Sar</taxon>
        <taxon>Alveolata</taxon>
        <taxon>Dinophyceae</taxon>
        <taxon>Suessiales</taxon>
        <taxon>Symbiodiniaceae</taxon>
        <taxon>Symbiodinium</taxon>
    </lineage>
</organism>
<evidence type="ECO:0000259" key="3">
    <source>
        <dbReference type="Pfam" id="PF03372"/>
    </source>
</evidence>
<feature type="region of interest" description="Disordered" evidence="2">
    <location>
        <begin position="1234"/>
        <end position="1265"/>
    </location>
</feature>
<feature type="region of interest" description="Disordered" evidence="2">
    <location>
        <begin position="3231"/>
        <end position="3314"/>
    </location>
</feature>
<keyword evidence="5" id="KW-1185">Reference proteome</keyword>
<evidence type="ECO:0000256" key="1">
    <source>
        <dbReference type="SAM" id="Coils"/>
    </source>
</evidence>
<evidence type="ECO:0000313" key="4">
    <source>
        <dbReference type="EMBL" id="OLP89093.1"/>
    </source>
</evidence>
<feature type="coiled-coil region" evidence="1">
    <location>
        <begin position="181"/>
        <end position="215"/>
    </location>
</feature>
<dbReference type="InterPro" id="IPR005135">
    <property type="entry name" value="Endo/exonuclease/phosphatase"/>
</dbReference>
<dbReference type="EMBL" id="LSRX01000777">
    <property type="protein sequence ID" value="OLP89093.1"/>
    <property type="molecule type" value="Genomic_DNA"/>
</dbReference>
<reference evidence="4 5" key="1">
    <citation type="submission" date="2016-02" db="EMBL/GenBank/DDBJ databases">
        <title>Genome analysis of coral dinoflagellate symbionts highlights evolutionary adaptations to a symbiotic lifestyle.</title>
        <authorList>
            <person name="Aranda M."/>
            <person name="Li Y."/>
            <person name="Liew Y.J."/>
            <person name="Baumgarten S."/>
            <person name="Simakov O."/>
            <person name="Wilson M."/>
            <person name="Piel J."/>
            <person name="Ashoor H."/>
            <person name="Bougouffa S."/>
            <person name="Bajic V.B."/>
            <person name="Ryu T."/>
            <person name="Ravasi T."/>
            <person name="Bayer T."/>
            <person name="Micklem G."/>
            <person name="Kim H."/>
            <person name="Bhak J."/>
            <person name="Lajeunesse T.C."/>
            <person name="Voolstra C.R."/>
        </authorList>
    </citation>
    <scope>NUCLEOTIDE SEQUENCE [LARGE SCALE GENOMIC DNA]</scope>
    <source>
        <strain evidence="4 5">CCMP2467</strain>
    </source>
</reference>
<feature type="domain" description="Endonuclease/exonuclease/phosphatase" evidence="3">
    <location>
        <begin position="507"/>
        <end position="603"/>
    </location>
</feature>